<dbReference type="PANTHER" id="PTHR21137:SF35">
    <property type="entry name" value="ODORANT RECEPTOR 19A-RELATED"/>
    <property type="match status" value="1"/>
</dbReference>
<evidence type="ECO:0000256" key="3">
    <source>
        <dbReference type="ARBA" id="ARBA00022606"/>
    </source>
</evidence>
<feature type="transmembrane region" description="Helical" evidence="10">
    <location>
        <begin position="284"/>
        <end position="309"/>
    </location>
</feature>
<proteinExistence type="inferred from homology"/>
<evidence type="ECO:0000256" key="1">
    <source>
        <dbReference type="ARBA" id="ARBA00004651"/>
    </source>
</evidence>
<keyword evidence="6 10" id="KW-1133">Transmembrane helix</keyword>
<sequence length="422" mass="48153">MREDWLVYNCSSSTPLHHSTHMDPPKFVNHYRTLIRGLRISGLPTPWIRKPSVLLRLPYLFYDLLMISIVLYMLWCYLYTIQGKLAFDELCALGVGISLFTCGLLVTYYHSLYGRRLQRITENTDRLAAALLRSGLDSSHCLQQLYRKNSSAIAVLTNNTIVFSFFCPVLYCLSVPVVDSIAGRYRCRQPLPITSPFDDKRAGLYELIALVLAISNAISCAKKGVNDCLFLALFRIQSSFLQFLSTSLENLQKEFLVGGDDWNRKILIRWVALHQEVLRNIQELVMIFSPVVIIYYLNVIGIVVCGLFTQTMNDNGNVMQSIGVGSYVLVTVLHMLLLSNTAEDLKTKAQRIAFVAYDVPWFEMNKTNADMLRMVVKTSNKEIHVTAYRAPIFLLSRETFAGFSINCIKAFVTLVQMKRRFE</sequence>
<keyword evidence="7 10" id="KW-0472">Membrane</keyword>
<keyword evidence="12" id="KW-1185">Reference proteome</keyword>
<reference evidence="11" key="1">
    <citation type="submission" date="2022-01" db="EMBL/GenBank/DDBJ databases">
        <authorList>
            <person name="King R."/>
        </authorList>
    </citation>
    <scope>NUCLEOTIDE SEQUENCE</scope>
</reference>
<keyword evidence="3 10" id="KW-0716">Sensory transduction</keyword>
<keyword evidence="5 10" id="KW-0552">Olfaction</keyword>
<evidence type="ECO:0000256" key="4">
    <source>
        <dbReference type="ARBA" id="ARBA00022692"/>
    </source>
</evidence>
<feature type="transmembrane region" description="Helical" evidence="10">
    <location>
        <begin position="90"/>
        <end position="109"/>
    </location>
</feature>
<dbReference type="Proteomes" id="UP001152798">
    <property type="component" value="Chromosome 6"/>
</dbReference>
<dbReference type="EMBL" id="OV725082">
    <property type="protein sequence ID" value="CAH1405046.1"/>
    <property type="molecule type" value="Genomic_DNA"/>
</dbReference>
<dbReference type="InterPro" id="IPR004117">
    <property type="entry name" value="7tm6_olfct_rcpt"/>
</dbReference>
<evidence type="ECO:0000256" key="5">
    <source>
        <dbReference type="ARBA" id="ARBA00022725"/>
    </source>
</evidence>
<evidence type="ECO:0000256" key="10">
    <source>
        <dbReference type="RuleBase" id="RU351113"/>
    </source>
</evidence>
<keyword evidence="4 10" id="KW-0812">Transmembrane</keyword>
<dbReference type="OrthoDB" id="10341491at2759"/>
<evidence type="ECO:0000256" key="9">
    <source>
        <dbReference type="ARBA" id="ARBA00023224"/>
    </source>
</evidence>
<evidence type="ECO:0000313" key="11">
    <source>
        <dbReference type="EMBL" id="CAH1405046.1"/>
    </source>
</evidence>
<dbReference type="GO" id="GO:0005886">
    <property type="term" value="C:plasma membrane"/>
    <property type="evidence" value="ECO:0007669"/>
    <property type="project" value="UniProtKB-SubCell"/>
</dbReference>
<evidence type="ECO:0000313" key="12">
    <source>
        <dbReference type="Proteomes" id="UP001152798"/>
    </source>
</evidence>
<gene>
    <name evidence="11" type="ORF">NEZAVI_LOCUS13338</name>
</gene>
<feature type="transmembrane region" description="Helical" evidence="10">
    <location>
        <begin position="59"/>
        <end position="78"/>
    </location>
</feature>
<organism evidence="11 12">
    <name type="scientific">Nezara viridula</name>
    <name type="common">Southern green stink bug</name>
    <name type="synonym">Cimex viridulus</name>
    <dbReference type="NCBI Taxonomy" id="85310"/>
    <lineage>
        <taxon>Eukaryota</taxon>
        <taxon>Metazoa</taxon>
        <taxon>Ecdysozoa</taxon>
        <taxon>Arthropoda</taxon>
        <taxon>Hexapoda</taxon>
        <taxon>Insecta</taxon>
        <taxon>Pterygota</taxon>
        <taxon>Neoptera</taxon>
        <taxon>Paraneoptera</taxon>
        <taxon>Hemiptera</taxon>
        <taxon>Heteroptera</taxon>
        <taxon>Panheteroptera</taxon>
        <taxon>Pentatomomorpha</taxon>
        <taxon>Pentatomoidea</taxon>
        <taxon>Pentatomidae</taxon>
        <taxon>Pentatominae</taxon>
        <taxon>Nezara</taxon>
    </lineage>
</organism>
<keyword evidence="8 10" id="KW-0675">Receptor</keyword>
<comment type="similarity">
    <text evidence="10">Belongs to the insect chemoreceptor superfamily. Heteromeric odorant receptor channel (TC 1.A.69) family.</text>
</comment>
<protein>
    <recommendedName>
        <fullName evidence="10">Odorant receptor</fullName>
    </recommendedName>
</protein>
<comment type="subcellular location">
    <subcellularLocation>
        <location evidence="1 10">Cell membrane</location>
        <topology evidence="1 10">Multi-pass membrane protein</topology>
    </subcellularLocation>
</comment>
<dbReference type="AlphaFoldDB" id="A0A9P0HN11"/>
<keyword evidence="2" id="KW-1003">Cell membrane</keyword>
<feature type="transmembrane region" description="Helical" evidence="10">
    <location>
        <begin position="321"/>
        <end position="338"/>
    </location>
</feature>
<accession>A0A9P0HN11</accession>
<dbReference type="PANTHER" id="PTHR21137">
    <property type="entry name" value="ODORANT RECEPTOR"/>
    <property type="match status" value="1"/>
</dbReference>
<evidence type="ECO:0000256" key="2">
    <source>
        <dbReference type="ARBA" id="ARBA00022475"/>
    </source>
</evidence>
<keyword evidence="9 10" id="KW-0807">Transducer</keyword>
<evidence type="ECO:0000256" key="8">
    <source>
        <dbReference type="ARBA" id="ARBA00023170"/>
    </source>
</evidence>
<dbReference type="GO" id="GO:0005549">
    <property type="term" value="F:odorant binding"/>
    <property type="evidence" value="ECO:0007669"/>
    <property type="project" value="InterPro"/>
</dbReference>
<dbReference type="GO" id="GO:0004984">
    <property type="term" value="F:olfactory receptor activity"/>
    <property type="evidence" value="ECO:0007669"/>
    <property type="project" value="InterPro"/>
</dbReference>
<dbReference type="GO" id="GO:0007165">
    <property type="term" value="P:signal transduction"/>
    <property type="evidence" value="ECO:0007669"/>
    <property type="project" value="UniProtKB-KW"/>
</dbReference>
<feature type="transmembrane region" description="Helical" evidence="10">
    <location>
        <begin position="152"/>
        <end position="178"/>
    </location>
</feature>
<comment type="caution">
    <text evidence="10">Lacks conserved residue(s) required for the propagation of feature annotation.</text>
</comment>
<evidence type="ECO:0000256" key="7">
    <source>
        <dbReference type="ARBA" id="ARBA00023136"/>
    </source>
</evidence>
<dbReference type="Pfam" id="PF02949">
    <property type="entry name" value="7tm_6"/>
    <property type="match status" value="1"/>
</dbReference>
<name>A0A9P0HN11_NEZVI</name>
<evidence type="ECO:0000256" key="6">
    <source>
        <dbReference type="ARBA" id="ARBA00022989"/>
    </source>
</evidence>